<feature type="non-terminal residue" evidence="1">
    <location>
        <position position="1"/>
    </location>
</feature>
<gene>
    <name evidence="1" type="ORF">E5991_07415</name>
</gene>
<name>A0A4V3WRK8_9BIFI</name>
<evidence type="ECO:0000313" key="1">
    <source>
        <dbReference type="EMBL" id="THG24657.1"/>
    </source>
</evidence>
<dbReference type="EMBL" id="SSTF01000022">
    <property type="protein sequence ID" value="THG24657.1"/>
    <property type="molecule type" value="Genomic_DNA"/>
</dbReference>
<proteinExistence type="predicted"/>
<sequence length="120" mass="13091">EAAAADLAVDTVVQMRGTPEVRDETVSMRATEMQVPSLEAEDERPVIVALPLHALQRDRLEQLGSILSNHPGYCEVKLAVFDDNGNARVLTMGDRFRVTRDTSLFADIKVVFGPNALLGA</sequence>
<protein>
    <submittedName>
        <fullName evidence="1">DNA polymerase III subunit alpha</fullName>
    </submittedName>
</protein>
<comment type="caution">
    <text evidence="1">The sequence shown here is derived from an EMBL/GenBank/DDBJ whole genome shotgun (WGS) entry which is preliminary data.</text>
</comment>
<evidence type="ECO:0000313" key="2">
    <source>
        <dbReference type="Proteomes" id="UP000306798"/>
    </source>
</evidence>
<organism evidence="1 2">
    <name type="scientific">Bifidobacterium pseudolongum</name>
    <dbReference type="NCBI Taxonomy" id="1694"/>
    <lineage>
        <taxon>Bacteria</taxon>
        <taxon>Bacillati</taxon>
        <taxon>Actinomycetota</taxon>
        <taxon>Actinomycetes</taxon>
        <taxon>Bifidobacteriales</taxon>
        <taxon>Bifidobacteriaceae</taxon>
        <taxon>Bifidobacterium</taxon>
    </lineage>
</organism>
<dbReference type="Proteomes" id="UP000306798">
    <property type="component" value="Unassembled WGS sequence"/>
</dbReference>
<accession>A0A4V3WRK8</accession>
<reference evidence="1 2" key="1">
    <citation type="submission" date="2019-04" db="EMBL/GenBank/DDBJ databases">
        <title>Microbes associate with the intestines of laboratory mice.</title>
        <authorList>
            <person name="Navarre W."/>
            <person name="Wong E."/>
            <person name="Huang K.C."/>
            <person name="Tropini C."/>
            <person name="Ng K."/>
            <person name="Yu B."/>
        </authorList>
    </citation>
    <scope>NUCLEOTIDE SEQUENCE [LARGE SCALE GENOMIC DNA]</scope>
    <source>
        <strain evidence="1 2">NM87_A27A</strain>
    </source>
</reference>
<dbReference type="AlphaFoldDB" id="A0A4V3WRK8"/>